<organism evidence="2 3">
    <name type="scientific">Mycoplana ramosa</name>
    <name type="common">Mycoplana bullata</name>
    <dbReference type="NCBI Taxonomy" id="40837"/>
    <lineage>
        <taxon>Bacteria</taxon>
        <taxon>Pseudomonadati</taxon>
        <taxon>Pseudomonadota</taxon>
        <taxon>Alphaproteobacteria</taxon>
        <taxon>Hyphomicrobiales</taxon>
        <taxon>Rhizobiaceae</taxon>
        <taxon>Mycoplana</taxon>
    </lineage>
</organism>
<dbReference type="SUPFAM" id="SSF117916">
    <property type="entry name" value="Fe-S cluster assembly (FSCA) domain-like"/>
    <property type="match status" value="1"/>
</dbReference>
<dbReference type="RefSeq" id="WP_374834908.1">
    <property type="nucleotide sequence ID" value="NZ_JBHEEW010000001.1"/>
</dbReference>
<proteinExistence type="predicted"/>
<feature type="domain" description="MIP18 family-like" evidence="1">
    <location>
        <begin position="11"/>
        <end position="83"/>
    </location>
</feature>
<dbReference type="InterPro" id="IPR002744">
    <property type="entry name" value="MIP18-like"/>
</dbReference>
<protein>
    <submittedName>
        <fullName evidence="2">Metal-sulfur cluster assembly factor</fullName>
    </submittedName>
</protein>
<dbReference type="Gene3D" id="3.30.300.130">
    <property type="entry name" value="Fe-S cluster assembly (FSCA)"/>
    <property type="match status" value="1"/>
</dbReference>
<reference evidence="3" key="1">
    <citation type="journal article" date="2019" name="Int. J. Syst. Evol. Microbiol.">
        <title>The Global Catalogue of Microorganisms (GCM) 10K type strain sequencing project: providing services to taxonomists for standard genome sequencing and annotation.</title>
        <authorList>
            <consortium name="The Broad Institute Genomics Platform"/>
            <consortium name="The Broad Institute Genome Sequencing Center for Infectious Disease"/>
            <person name="Wu L."/>
            <person name="Ma J."/>
        </authorList>
    </citation>
    <scope>NUCLEOTIDE SEQUENCE [LARGE SCALE GENOMIC DNA]</scope>
    <source>
        <strain evidence="3">CCUG 55609</strain>
    </source>
</reference>
<sequence>MAQIERTELNRRIREALTIVMDPELGKNVVDLGLIYDIADDEDGNVAISMTTTTPGCPAAAFLQEAVRTCAAGVDGVRDVAVTLTYDPPWTPDRMTN</sequence>
<evidence type="ECO:0000313" key="3">
    <source>
        <dbReference type="Proteomes" id="UP001597173"/>
    </source>
</evidence>
<name>A0ABW3YTY2_MYCRA</name>
<dbReference type="PANTHER" id="PTHR42831:SF1">
    <property type="entry name" value="FE-S PROTEIN MATURATION AUXILIARY FACTOR YITW"/>
    <property type="match status" value="1"/>
</dbReference>
<dbReference type="InterPro" id="IPR034904">
    <property type="entry name" value="FSCA_dom_sf"/>
</dbReference>
<comment type="caution">
    <text evidence="2">The sequence shown here is derived from an EMBL/GenBank/DDBJ whole genome shotgun (WGS) entry which is preliminary data.</text>
</comment>
<keyword evidence="3" id="KW-1185">Reference proteome</keyword>
<accession>A0ABW3YTY2</accession>
<dbReference type="Proteomes" id="UP001597173">
    <property type="component" value="Unassembled WGS sequence"/>
</dbReference>
<dbReference type="Pfam" id="PF01883">
    <property type="entry name" value="FeS_assembly_P"/>
    <property type="match status" value="1"/>
</dbReference>
<dbReference type="PANTHER" id="PTHR42831">
    <property type="entry name" value="FE-S PROTEIN MATURATION AUXILIARY FACTOR YITW"/>
    <property type="match status" value="1"/>
</dbReference>
<evidence type="ECO:0000259" key="1">
    <source>
        <dbReference type="Pfam" id="PF01883"/>
    </source>
</evidence>
<evidence type="ECO:0000313" key="2">
    <source>
        <dbReference type="EMBL" id="MFD1327260.1"/>
    </source>
</evidence>
<dbReference type="EMBL" id="JBHTNF010000002">
    <property type="protein sequence ID" value="MFD1327260.1"/>
    <property type="molecule type" value="Genomic_DNA"/>
</dbReference>
<gene>
    <name evidence="2" type="ORF">ACFQ33_05070</name>
</gene>
<dbReference type="InterPro" id="IPR052339">
    <property type="entry name" value="Fe-S_Maturation_MIP18"/>
</dbReference>